<evidence type="ECO:0000256" key="14">
    <source>
        <dbReference type="SAM" id="Phobius"/>
    </source>
</evidence>
<dbReference type="SUPFAM" id="SSF109998">
    <property type="entry name" value="Triger factor/SurA peptide-binding domain-like"/>
    <property type="match status" value="1"/>
</dbReference>
<accession>A0A9D1FG09</accession>
<evidence type="ECO:0000313" key="16">
    <source>
        <dbReference type="EMBL" id="HIS70757.1"/>
    </source>
</evidence>
<evidence type="ECO:0000313" key="17">
    <source>
        <dbReference type="Proteomes" id="UP000886742"/>
    </source>
</evidence>
<feature type="transmembrane region" description="Helical" evidence="14">
    <location>
        <begin position="12"/>
        <end position="35"/>
    </location>
</feature>
<dbReference type="Gene3D" id="3.10.50.40">
    <property type="match status" value="1"/>
</dbReference>
<dbReference type="GO" id="GO:0003755">
    <property type="term" value="F:peptidyl-prolyl cis-trans isomerase activity"/>
    <property type="evidence" value="ECO:0007669"/>
    <property type="project" value="InterPro"/>
</dbReference>
<feature type="domain" description="PpiC" evidence="15">
    <location>
        <begin position="207"/>
        <end position="339"/>
    </location>
</feature>
<keyword evidence="3" id="KW-1003">Cell membrane</keyword>
<organism evidence="16 17">
    <name type="scientific">Candidatus Enterousia intestinigallinarum</name>
    <dbReference type="NCBI Taxonomy" id="2840790"/>
    <lineage>
        <taxon>Bacteria</taxon>
        <taxon>Pseudomonadati</taxon>
        <taxon>Pseudomonadota</taxon>
        <taxon>Alphaproteobacteria</taxon>
        <taxon>Candidatus Enterousia</taxon>
    </lineage>
</organism>
<evidence type="ECO:0000256" key="1">
    <source>
        <dbReference type="ARBA" id="ARBA00004382"/>
    </source>
</evidence>
<dbReference type="InterPro" id="IPR046357">
    <property type="entry name" value="PPIase_dom_sf"/>
</dbReference>
<sequence length="470" mass="51964">MLEYLRNAADKPVAKILIGILAFSFVGWGVAEWIFGGAASDTTLVRTGSSEVTIQQFSLEKSRELAAMTREQQRALYADPAQTDALNGRIMSNLTTQAMADSRAADLGFVVSDAQIAREIREFPEFQIDGQFSTYMFDTVLANSGYSEAAFADVLRRQVLRGYTLGAMSVPVAVPDFAVRAAYDARYAQRAIDYATVKFSDFTVGTPTTEQLRAFYDQNPHVVPEQRTVSYVLIPAEMDKPDSYDAAYENAIAVEDAIIAGDAMADAAVAHDAKYVALGTFDADSRPVDEILTDAMMNRIFGMEEGLESELIETKKGFVIVRVDKVIPAHNAEFDDVREQLVTGWTRAEQRKQAYVRANELLVDLNDGGELAGKKTVTVTRASGAPLDVLSAAFNSEIGTNSIVTAPDAFYVLHIEREIMPSDDEKKMADIRAELEKTSTQDIIDDYNAFLIREYPVKVNEKVFNRFFAK</sequence>
<dbReference type="PANTHER" id="PTHR47529">
    <property type="entry name" value="PEPTIDYL-PROLYL CIS-TRANS ISOMERASE D"/>
    <property type="match status" value="1"/>
</dbReference>
<dbReference type="PANTHER" id="PTHR47529:SF1">
    <property type="entry name" value="PERIPLASMIC CHAPERONE PPID"/>
    <property type="match status" value="1"/>
</dbReference>
<evidence type="ECO:0000256" key="12">
    <source>
        <dbReference type="ARBA" id="ARBA00040743"/>
    </source>
</evidence>
<keyword evidence="4" id="KW-0997">Cell inner membrane</keyword>
<evidence type="ECO:0000256" key="13">
    <source>
        <dbReference type="ARBA" id="ARBA00042775"/>
    </source>
</evidence>
<reference evidence="16" key="2">
    <citation type="journal article" date="2021" name="PeerJ">
        <title>Extensive microbial diversity within the chicken gut microbiome revealed by metagenomics and culture.</title>
        <authorList>
            <person name="Gilroy R."/>
            <person name="Ravi A."/>
            <person name="Getino M."/>
            <person name="Pursley I."/>
            <person name="Horton D.L."/>
            <person name="Alikhan N.F."/>
            <person name="Baker D."/>
            <person name="Gharbi K."/>
            <person name="Hall N."/>
            <person name="Watson M."/>
            <person name="Adriaenssens E.M."/>
            <person name="Foster-Nyarko E."/>
            <person name="Jarju S."/>
            <person name="Secka A."/>
            <person name="Antonio M."/>
            <person name="Oren A."/>
            <person name="Chaudhuri R.R."/>
            <person name="La Ragione R."/>
            <person name="Hildebrand F."/>
            <person name="Pallen M.J."/>
        </authorList>
    </citation>
    <scope>NUCLEOTIDE SEQUENCE</scope>
    <source>
        <strain evidence="16">ChiGjej3B3-5194</strain>
    </source>
</reference>
<evidence type="ECO:0000256" key="2">
    <source>
        <dbReference type="ARBA" id="ARBA00018370"/>
    </source>
</evidence>
<dbReference type="Pfam" id="PF13145">
    <property type="entry name" value="Rotamase_2"/>
    <property type="match status" value="1"/>
</dbReference>
<keyword evidence="6 14" id="KW-1133">Transmembrane helix</keyword>
<dbReference type="InterPro" id="IPR000297">
    <property type="entry name" value="PPIase_PpiC"/>
</dbReference>
<dbReference type="SUPFAM" id="SSF54534">
    <property type="entry name" value="FKBP-like"/>
    <property type="match status" value="1"/>
</dbReference>
<dbReference type="InterPro" id="IPR027304">
    <property type="entry name" value="Trigger_fact/SurA_dom_sf"/>
</dbReference>
<gene>
    <name evidence="16" type="ORF">IAD02_02080</name>
</gene>
<evidence type="ECO:0000256" key="3">
    <source>
        <dbReference type="ARBA" id="ARBA00022475"/>
    </source>
</evidence>
<dbReference type="EMBL" id="DVJI01000009">
    <property type="protein sequence ID" value="HIS70757.1"/>
    <property type="molecule type" value="Genomic_DNA"/>
</dbReference>
<evidence type="ECO:0000256" key="5">
    <source>
        <dbReference type="ARBA" id="ARBA00022692"/>
    </source>
</evidence>
<keyword evidence="7 14" id="KW-0472">Membrane</keyword>
<dbReference type="Pfam" id="PF13624">
    <property type="entry name" value="SurA_N_3"/>
    <property type="match status" value="1"/>
</dbReference>
<keyword evidence="5 14" id="KW-0812">Transmembrane</keyword>
<evidence type="ECO:0000256" key="4">
    <source>
        <dbReference type="ARBA" id="ARBA00022519"/>
    </source>
</evidence>
<evidence type="ECO:0000256" key="11">
    <source>
        <dbReference type="ARBA" id="ARBA00038408"/>
    </source>
</evidence>
<dbReference type="AlphaFoldDB" id="A0A9D1FG09"/>
<name>A0A9D1FG09_9PROT</name>
<evidence type="ECO:0000256" key="8">
    <source>
        <dbReference type="ARBA" id="ARBA00023186"/>
    </source>
</evidence>
<evidence type="ECO:0000256" key="10">
    <source>
        <dbReference type="ARBA" id="ARBA00031484"/>
    </source>
</evidence>
<reference evidence="16" key="1">
    <citation type="submission" date="2020-10" db="EMBL/GenBank/DDBJ databases">
        <authorList>
            <person name="Gilroy R."/>
        </authorList>
    </citation>
    <scope>NUCLEOTIDE SEQUENCE</scope>
    <source>
        <strain evidence="16">ChiGjej3B3-5194</strain>
    </source>
</reference>
<proteinExistence type="inferred from homology"/>
<dbReference type="GO" id="GO:0005886">
    <property type="term" value="C:plasma membrane"/>
    <property type="evidence" value="ECO:0007669"/>
    <property type="project" value="UniProtKB-SubCell"/>
</dbReference>
<dbReference type="Proteomes" id="UP000886742">
    <property type="component" value="Unassembled WGS sequence"/>
</dbReference>
<evidence type="ECO:0000256" key="6">
    <source>
        <dbReference type="ARBA" id="ARBA00022989"/>
    </source>
</evidence>
<evidence type="ECO:0000256" key="9">
    <source>
        <dbReference type="ARBA" id="ARBA00030642"/>
    </source>
</evidence>
<keyword evidence="8" id="KW-0143">Chaperone</keyword>
<evidence type="ECO:0000256" key="7">
    <source>
        <dbReference type="ARBA" id="ARBA00023136"/>
    </source>
</evidence>
<evidence type="ECO:0000259" key="15">
    <source>
        <dbReference type="Pfam" id="PF13145"/>
    </source>
</evidence>
<protein>
    <recommendedName>
        <fullName evidence="2">Parvulin-like PPIase</fullName>
    </recommendedName>
    <alternativeName>
        <fullName evidence="9">Peptidyl-prolyl cis-trans isomerase plp</fullName>
    </alternativeName>
    <alternativeName>
        <fullName evidence="12">Periplasmic chaperone PpiD</fullName>
    </alternativeName>
    <alternativeName>
        <fullName evidence="13">Periplasmic folding chaperone</fullName>
    </alternativeName>
    <alternativeName>
        <fullName evidence="10">Rotamase plp</fullName>
    </alternativeName>
</protein>
<comment type="caution">
    <text evidence="16">The sequence shown here is derived from an EMBL/GenBank/DDBJ whole genome shotgun (WGS) entry which is preliminary data.</text>
</comment>
<comment type="similarity">
    <text evidence="11">Belongs to the PpiD chaperone family.</text>
</comment>
<dbReference type="InterPro" id="IPR052029">
    <property type="entry name" value="PpiD_chaperone"/>
</dbReference>
<dbReference type="Gene3D" id="1.10.4030.10">
    <property type="entry name" value="Porin chaperone SurA, peptide-binding domain"/>
    <property type="match status" value="1"/>
</dbReference>
<comment type="subcellular location">
    <subcellularLocation>
        <location evidence="1">Cell inner membrane</location>
        <topology evidence="1">Single-pass type II membrane protein</topology>
        <orientation evidence="1">Periplasmic side</orientation>
    </subcellularLocation>
</comment>